<reference evidence="2 3" key="2">
    <citation type="submission" date="2020-08" db="EMBL/GenBank/DDBJ databases">
        <title>Adhaeribacter dokdonensis sp. nov., isolated from the rhizosphere of Elymus tsukushiensis, a plant native to the Dokdo Islands, Republic of Korea.</title>
        <authorList>
            <person name="Ghim S.Y."/>
        </authorList>
    </citation>
    <scope>NUCLEOTIDE SEQUENCE [LARGE SCALE GENOMIC DNA]</scope>
    <source>
        <strain evidence="2 3">KUDC8001</strain>
    </source>
</reference>
<name>A0A7L7L527_9BACT</name>
<gene>
    <name evidence="2" type="ORF">HUW48_07555</name>
</gene>
<dbReference type="InterPro" id="IPR036237">
    <property type="entry name" value="Xyl_isomerase-like_sf"/>
</dbReference>
<dbReference type="Proteomes" id="UP000514509">
    <property type="component" value="Chromosome"/>
</dbReference>
<dbReference type="EMBL" id="CP055153">
    <property type="protein sequence ID" value="QMU27906.1"/>
    <property type="molecule type" value="Genomic_DNA"/>
</dbReference>
<dbReference type="Gene3D" id="3.20.20.150">
    <property type="entry name" value="Divalent-metal-dependent TIM barrel enzymes"/>
    <property type="match status" value="1"/>
</dbReference>
<dbReference type="AlphaFoldDB" id="A0A7L7L527"/>
<reference evidence="2 3" key="1">
    <citation type="submission" date="2020-06" db="EMBL/GenBank/DDBJ databases">
        <authorList>
            <person name="Hwang Y.J."/>
        </authorList>
    </citation>
    <scope>NUCLEOTIDE SEQUENCE [LARGE SCALE GENOMIC DNA]</scope>
    <source>
        <strain evidence="2 3">KUDC8001</strain>
    </source>
</reference>
<evidence type="ECO:0000313" key="3">
    <source>
        <dbReference type="Proteomes" id="UP000514509"/>
    </source>
</evidence>
<keyword evidence="3" id="KW-1185">Reference proteome</keyword>
<evidence type="ECO:0000313" key="2">
    <source>
        <dbReference type="EMBL" id="QMU27906.1"/>
    </source>
</evidence>
<keyword evidence="2" id="KW-0413">Isomerase</keyword>
<dbReference type="RefSeq" id="WP_182415096.1">
    <property type="nucleotide sequence ID" value="NZ_CP055153.1"/>
</dbReference>
<feature type="domain" description="Xylose isomerase-like TIM barrel" evidence="1">
    <location>
        <begin position="24"/>
        <end position="187"/>
    </location>
</feature>
<dbReference type="SUPFAM" id="SSF51658">
    <property type="entry name" value="Xylose isomerase-like"/>
    <property type="match status" value="1"/>
</dbReference>
<proteinExistence type="predicted"/>
<protein>
    <submittedName>
        <fullName evidence="2">Sugar phosphate isomerase/epimerase</fullName>
    </submittedName>
</protein>
<dbReference type="InterPro" id="IPR013022">
    <property type="entry name" value="Xyl_isomerase-like_TIM-brl"/>
</dbReference>
<dbReference type="Pfam" id="PF01261">
    <property type="entry name" value="AP_endonuc_2"/>
    <property type="match status" value="1"/>
</dbReference>
<organism evidence="2 3">
    <name type="scientific">Adhaeribacter radiodurans</name>
    <dbReference type="NCBI Taxonomy" id="2745197"/>
    <lineage>
        <taxon>Bacteria</taxon>
        <taxon>Pseudomonadati</taxon>
        <taxon>Bacteroidota</taxon>
        <taxon>Cytophagia</taxon>
        <taxon>Cytophagales</taxon>
        <taxon>Hymenobacteraceae</taxon>
        <taxon>Adhaeribacter</taxon>
    </lineage>
</organism>
<sequence>MMQIKFFRAIWGMEEPTLQANLLKIKEAGFDGVEMMVPLDTKSQEELRELLKEFRLDLIASQWAASGRTYTEYLRSFEEHLYTNALLKPLFSNSQTGKDYYSPDQTAQLIQRAAEIAQETGVPVLHETHRGKFTFHTRSTEYFLHKFPDLRLAADFSHWCNVCESFLDDQPEIMDLAISRVDHIHARVGHTQSTQVSDPRAPEWQEALQHHLNWWDAIVNTHRQKGTQVFTICPEFGPYPYMPEKPYSREPLADLWEINLYMKDLLQKRYNQV</sequence>
<evidence type="ECO:0000259" key="1">
    <source>
        <dbReference type="Pfam" id="PF01261"/>
    </source>
</evidence>
<accession>A0A7L7L527</accession>
<dbReference type="KEGG" id="add:HUW48_07555"/>
<dbReference type="GO" id="GO:0016853">
    <property type="term" value="F:isomerase activity"/>
    <property type="evidence" value="ECO:0007669"/>
    <property type="project" value="UniProtKB-KW"/>
</dbReference>